<evidence type="ECO:0000256" key="6">
    <source>
        <dbReference type="ARBA" id="ARBA00023304"/>
    </source>
</evidence>
<evidence type="ECO:0000313" key="8">
    <source>
        <dbReference type="EMBL" id="GAA2143181.1"/>
    </source>
</evidence>
<keyword evidence="5" id="KW-0464">Manganese</keyword>
<evidence type="ECO:0000256" key="2">
    <source>
        <dbReference type="ARBA" id="ARBA00012973"/>
    </source>
</evidence>
<dbReference type="InterPro" id="IPR000891">
    <property type="entry name" value="PYR_CT"/>
</dbReference>
<feature type="domain" description="Pyruvate carboxyltransferase" evidence="7">
    <location>
        <begin position="31"/>
        <end position="295"/>
    </location>
</feature>
<dbReference type="PANTHER" id="PTHR10277:SF9">
    <property type="entry name" value="2-ISOPROPYLMALATE SYNTHASE 1, CHLOROPLASTIC-RELATED"/>
    <property type="match status" value="1"/>
</dbReference>
<keyword evidence="3" id="KW-0028">Amino-acid biosynthesis</keyword>
<accession>A0ABN2ZJE2</accession>
<dbReference type="SUPFAM" id="SSF51569">
    <property type="entry name" value="Aldolase"/>
    <property type="match status" value="1"/>
</dbReference>
<name>A0ABN2ZJE2_9ACTN</name>
<evidence type="ECO:0000256" key="5">
    <source>
        <dbReference type="ARBA" id="ARBA00023211"/>
    </source>
</evidence>
<sequence>MTAGPLARPPGIGAGVVGGDVVRESAAAGRVVFWEESARDGAQAKTLMTAGFRVRLAREQGRIFGTDGPRHVVFAAGFPAVCAEEFDAVRQVAVEAEGAVSVAAVCRGRSEDVRQAVASVRGTAHARVMVVVPGSEAMARVMTRRTAREALEQGVALVKDARNLDTGVAVDVCVADAARADHGLLAEYAAAFTAAGAGTVLLADTVGDQLPAEVSHLFSRVRAAAGDDVVLASHLHNDLGLGLANTLEALAAGVRVVSSSWLGIAERSGMVATEQLLFLLAHRAEHTARLLGTGADPWWTPPDLTRLPGIARMVADETGVPLGVTTPIVGTGVGTISTGTPFVHPRLFQPFDPEESLGIAPSVVLTQLASARVVKAVAARLGRPLDDAQAHAATAWVKRRAFRTGRAVVDDHAFDAYLEGLRTDPTENGS</sequence>
<reference evidence="8 9" key="1">
    <citation type="journal article" date="2019" name="Int. J. Syst. Evol. Microbiol.">
        <title>The Global Catalogue of Microorganisms (GCM) 10K type strain sequencing project: providing services to taxonomists for standard genome sequencing and annotation.</title>
        <authorList>
            <consortium name="The Broad Institute Genomics Platform"/>
            <consortium name="The Broad Institute Genome Sequencing Center for Infectious Disease"/>
            <person name="Wu L."/>
            <person name="Ma J."/>
        </authorList>
    </citation>
    <scope>NUCLEOTIDE SEQUENCE [LARGE SCALE GENOMIC DNA]</scope>
    <source>
        <strain evidence="8 9">JCM 14560</strain>
    </source>
</reference>
<organism evidence="8 9">
    <name type="scientific">Kitasatospora kazusensis</name>
    <dbReference type="NCBI Taxonomy" id="407974"/>
    <lineage>
        <taxon>Bacteria</taxon>
        <taxon>Bacillati</taxon>
        <taxon>Actinomycetota</taxon>
        <taxon>Actinomycetes</taxon>
        <taxon>Kitasatosporales</taxon>
        <taxon>Streptomycetaceae</taxon>
        <taxon>Kitasatospora</taxon>
    </lineage>
</organism>
<dbReference type="PROSITE" id="PS00816">
    <property type="entry name" value="AIPM_HOMOCIT_SYNTH_2"/>
    <property type="match status" value="1"/>
</dbReference>
<dbReference type="Pfam" id="PF00682">
    <property type="entry name" value="HMGL-like"/>
    <property type="match status" value="1"/>
</dbReference>
<dbReference type="PANTHER" id="PTHR10277">
    <property type="entry name" value="HOMOCITRATE SYNTHASE-RELATED"/>
    <property type="match status" value="1"/>
</dbReference>
<evidence type="ECO:0000256" key="4">
    <source>
        <dbReference type="ARBA" id="ARBA00022679"/>
    </source>
</evidence>
<evidence type="ECO:0000256" key="1">
    <source>
        <dbReference type="ARBA" id="ARBA00004689"/>
    </source>
</evidence>
<dbReference type="Gene3D" id="3.20.20.70">
    <property type="entry name" value="Aldolase class I"/>
    <property type="match status" value="1"/>
</dbReference>
<keyword evidence="9" id="KW-1185">Reference proteome</keyword>
<dbReference type="EC" id="2.3.3.13" evidence="2"/>
<dbReference type="EMBL" id="BAAANT010000014">
    <property type="protein sequence ID" value="GAA2143181.1"/>
    <property type="molecule type" value="Genomic_DNA"/>
</dbReference>
<keyword evidence="6" id="KW-0100">Branched-chain amino acid biosynthesis</keyword>
<protein>
    <recommendedName>
        <fullName evidence="2">2-isopropylmalate synthase</fullName>
        <ecNumber evidence="2">2.3.3.13</ecNumber>
    </recommendedName>
</protein>
<dbReference type="InterPro" id="IPR050073">
    <property type="entry name" value="2-IPM_HCS-like"/>
</dbReference>
<comment type="caution">
    <text evidence="8">The sequence shown here is derived from an EMBL/GenBank/DDBJ whole genome shotgun (WGS) entry which is preliminary data.</text>
</comment>
<comment type="pathway">
    <text evidence="1">Amino-acid biosynthesis; L-leucine biosynthesis; L-leucine from 3-methyl-2-oxobutanoate: step 1/4.</text>
</comment>
<evidence type="ECO:0000259" key="7">
    <source>
        <dbReference type="PROSITE" id="PS50991"/>
    </source>
</evidence>
<dbReference type="PROSITE" id="PS50991">
    <property type="entry name" value="PYR_CT"/>
    <property type="match status" value="1"/>
</dbReference>
<gene>
    <name evidence="8" type="ORF">GCM10009760_29190</name>
</gene>
<evidence type="ECO:0000313" key="9">
    <source>
        <dbReference type="Proteomes" id="UP001422759"/>
    </source>
</evidence>
<dbReference type="RefSeq" id="WP_344464826.1">
    <property type="nucleotide sequence ID" value="NZ_BAAANT010000014.1"/>
</dbReference>
<keyword evidence="4" id="KW-0808">Transferase</keyword>
<dbReference type="Proteomes" id="UP001422759">
    <property type="component" value="Unassembled WGS sequence"/>
</dbReference>
<evidence type="ECO:0000256" key="3">
    <source>
        <dbReference type="ARBA" id="ARBA00022605"/>
    </source>
</evidence>
<proteinExistence type="predicted"/>
<dbReference type="InterPro" id="IPR002034">
    <property type="entry name" value="AIPM/Hcit_synth_CS"/>
</dbReference>
<dbReference type="InterPro" id="IPR013785">
    <property type="entry name" value="Aldolase_TIM"/>
</dbReference>